<feature type="region of interest" description="Disordered" evidence="1">
    <location>
        <begin position="72"/>
        <end position="93"/>
    </location>
</feature>
<evidence type="ECO:0000256" key="1">
    <source>
        <dbReference type="SAM" id="MobiDB-lite"/>
    </source>
</evidence>
<evidence type="ECO:0000313" key="4">
    <source>
        <dbReference type="WBParaSite" id="ECPE_0001391401-mRNA-1"/>
    </source>
</evidence>
<keyword evidence="3" id="KW-1185">Reference proteome</keyword>
<dbReference type="WBParaSite" id="ECPE_0001391401-mRNA-1">
    <property type="protein sequence ID" value="ECPE_0001391401-mRNA-1"/>
    <property type="gene ID" value="ECPE_0001391401"/>
</dbReference>
<protein>
    <submittedName>
        <fullName evidence="4">RPN13_C domain-containing protein</fullName>
    </submittedName>
</protein>
<feature type="compositionally biased region" description="Polar residues" evidence="1">
    <location>
        <begin position="31"/>
        <end position="44"/>
    </location>
</feature>
<proteinExistence type="predicted"/>
<organism evidence="4">
    <name type="scientific">Echinostoma caproni</name>
    <dbReference type="NCBI Taxonomy" id="27848"/>
    <lineage>
        <taxon>Eukaryota</taxon>
        <taxon>Metazoa</taxon>
        <taxon>Spiralia</taxon>
        <taxon>Lophotrochozoa</taxon>
        <taxon>Platyhelminthes</taxon>
        <taxon>Trematoda</taxon>
        <taxon>Digenea</taxon>
        <taxon>Plagiorchiida</taxon>
        <taxon>Echinostomata</taxon>
        <taxon>Echinostomatoidea</taxon>
        <taxon>Echinostomatidae</taxon>
        <taxon>Echinostoma</taxon>
    </lineage>
</organism>
<dbReference type="OrthoDB" id="6268370at2759"/>
<dbReference type="Proteomes" id="UP000272942">
    <property type="component" value="Unassembled WGS sequence"/>
</dbReference>
<reference evidence="4" key="1">
    <citation type="submission" date="2016-06" db="UniProtKB">
        <authorList>
            <consortium name="WormBaseParasite"/>
        </authorList>
    </citation>
    <scope>IDENTIFICATION</scope>
</reference>
<dbReference type="EMBL" id="UZAN01056181">
    <property type="protein sequence ID" value="VDP91146.1"/>
    <property type="molecule type" value="Genomic_DNA"/>
</dbReference>
<evidence type="ECO:0000313" key="3">
    <source>
        <dbReference type="Proteomes" id="UP000272942"/>
    </source>
</evidence>
<name>A0A183B3T9_9TREM</name>
<sequence length="93" mass="9908">MSSLFRDTFGATAESAAPDAPPPAAPQPDANGTQPPTGGSSGNMDQFMRVCQQLGQQLRDSNPQLIEQLRQSFTNNPNTQNFQFPDGDGATPK</sequence>
<feature type="region of interest" description="Disordered" evidence="1">
    <location>
        <begin position="1"/>
        <end position="48"/>
    </location>
</feature>
<accession>A0A183B3T9</accession>
<evidence type="ECO:0000313" key="2">
    <source>
        <dbReference type="EMBL" id="VDP91146.1"/>
    </source>
</evidence>
<reference evidence="2 3" key="2">
    <citation type="submission" date="2018-11" db="EMBL/GenBank/DDBJ databases">
        <authorList>
            <consortium name="Pathogen Informatics"/>
        </authorList>
    </citation>
    <scope>NUCLEOTIDE SEQUENCE [LARGE SCALE GENOMIC DNA]</scope>
    <source>
        <strain evidence="2 3">Egypt</strain>
    </source>
</reference>
<gene>
    <name evidence="2" type="ORF">ECPE_LOCUS13874</name>
</gene>
<dbReference type="AlphaFoldDB" id="A0A183B3T9"/>
<feature type="compositionally biased region" description="Low complexity" evidence="1">
    <location>
        <begin position="73"/>
        <end position="85"/>
    </location>
</feature>